<evidence type="ECO:0000313" key="2">
    <source>
        <dbReference type="EMBL" id="KAA3455889.1"/>
    </source>
</evidence>
<keyword evidence="1" id="KW-0812">Transmembrane</keyword>
<accession>A0A5B6UDJ9</accession>
<feature type="transmembrane region" description="Helical" evidence="1">
    <location>
        <begin position="6"/>
        <end position="29"/>
    </location>
</feature>
<dbReference type="EMBL" id="SMMG02000012">
    <property type="protein sequence ID" value="KAA3455889.1"/>
    <property type="molecule type" value="Genomic_DNA"/>
</dbReference>
<protein>
    <submittedName>
        <fullName evidence="2">Uncharacterized protein</fullName>
    </submittedName>
</protein>
<keyword evidence="1" id="KW-0472">Membrane</keyword>
<comment type="caution">
    <text evidence="2">The sequence shown here is derived from an EMBL/GenBank/DDBJ whole genome shotgun (WGS) entry which is preliminary data.</text>
</comment>
<reference evidence="3" key="1">
    <citation type="journal article" date="2019" name="Plant Biotechnol. J.">
        <title>Genome sequencing of the Australian wild diploid species Gossypium australe highlights disease resistance and delayed gland morphogenesis.</title>
        <authorList>
            <person name="Cai Y."/>
            <person name="Cai X."/>
            <person name="Wang Q."/>
            <person name="Wang P."/>
            <person name="Zhang Y."/>
            <person name="Cai C."/>
            <person name="Xu Y."/>
            <person name="Wang K."/>
            <person name="Zhou Z."/>
            <person name="Wang C."/>
            <person name="Geng S."/>
            <person name="Li B."/>
            <person name="Dong Q."/>
            <person name="Hou Y."/>
            <person name="Wang H."/>
            <person name="Ai P."/>
            <person name="Liu Z."/>
            <person name="Yi F."/>
            <person name="Sun M."/>
            <person name="An G."/>
            <person name="Cheng J."/>
            <person name="Zhang Y."/>
            <person name="Shi Q."/>
            <person name="Xie Y."/>
            <person name="Shi X."/>
            <person name="Chang Y."/>
            <person name="Huang F."/>
            <person name="Chen Y."/>
            <person name="Hong S."/>
            <person name="Mi L."/>
            <person name="Sun Q."/>
            <person name="Zhang L."/>
            <person name="Zhou B."/>
            <person name="Peng R."/>
            <person name="Zhang X."/>
            <person name="Liu F."/>
        </authorList>
    </citation>
    <scope>NUCLEOTIDE SEQUENCE [LARGE SCALE GENOMIC DNA]</scope>
    <source>
        <strain evidence="3">cv. PA1801</strain>
    </source>
</reference>
<keyword evidence="3" id="KW-1185">Reference proteome</keyword>
<gene>
    <name evidence="2" type="ORF">EPI10_018862</name>
</gene>
<evidence type="ECO:0000256" key="1">
    <source>
        <dbReference type="SAM" id="Phobius"/>
    </source>
</evidence>
<dbReference type="AlphaFoldDB" id="A0A5B6UDJ9"/>
<name>A0A5B6UDJ9_9ROSI</name>
<dbReference type="Proteomes" id="UP000325315">
    <property type="component" value="Unassembled WGS sequence"/>
</dbReference>
<sequence>MKPYPILHRGATIVPSQCYVLVVFLAALISPKSKSERNLYRPHWLDPKRRTRTDDLHLWLELEKLLNRKTLIFMSHGNGRIPQSTTLDRVNGQYISGKLMLSWDSLLTTLEAVTLQSS</sequence>
<organism evidence="2 3">
    <name type="scientific">Gossypium australe</name>
    <dbReference type="NCBI Taxonomy" id="47621"/>
    <lineage>
        <taxon>Eukaryota</taxon>
        <taxon>Viridiplantae</taxon>
        <taxon>Streptophyta</taxon>
        <taxon>Embryophyta</taxon>
        <taxon>Tracheophyta</taxon>
        <taxon>Spermatophyta</taxon>
        <taxon>Magnoliopsida</taxon>
        <taxon>eudicotyledons</taxon>
        <taxon>Gunneridae</taxon>
        <taxon>Pentapetalae</taxon>
        <taxon>rosids</taxon>
        <taxon>malvids</taxon>
        <taxon>Malvales</taxon>
        <taxon>Malvaceae</taxon>
        <taxon>Malvoideae</taxon>
        <taxon>Gossypium</taxon>
    </lineage>
</organism>
<proteinExistence type="predicted"/>
<evidence type="ECO:0000313" key="3">
    <source>
        <dbReference type="Proteomes" id="UP000325315"/>
    </source>
</evidence>
<keyword evidence="1" id="KW-1133">Transmembrane helix</keyword>